<dbReference type="AlphaFoldDB" id="A0A951U8R6"/>
<evidence type="ECO:0000313" key="2">
    <source>
        <dbReference type="Proteomes" id="UP000753908"/>
    </source>
</evidence>
<comment type="caution">
    <text evidence="1">The sequence shown here is derived from an EMBL/GenBank/DDBJ whole genome shotgun (WGS) entry which is preliminary data.</text>
</comment>
<name>A0A951U8R6_9CYAN</name>
<organism evidence="1 2">
    <name type="scientific">Symplocastrum torsivum CPER-KK1</name>
    <dbReference type="NCBI Taxonomy" id="450513"/>
    <lineage>
        <taxon>Bacteria</taxon>
        <taxon>Bacillati</taxon>
        <taxon>Cyanobacteriota</taxon>
        <taxon>Cyanophyceae</taxon>
        <taxon>Oscillatoriophycideae</taxon>
        <taxon>Oscillatoriales</taxon>
        <taxon>Microcoleaceae</taxon>
        <taxon>Symplocastrum</taxon>
    </lineage>
</organism>
<dbReference type="EMBL" id="JAHHIF010000007">
    <property type="protein sequence ID" value="MBW4544154.1"/>
    <property type="molecule type" value="Genomic_DNA"/>
</dbReference>
<reference evidence="1" key="2">
    <citation type="journal article" date="2022" name="Microbiol. Resour. Announc.">
        <title>Metagenome Sequencing to Explore Phylogenomics of Terrestrial Cyanobacteria.</title>
        <authorList>
            <person name="Ward R.D."/>
            <person name="Stajich J.E."/>
            <person name="Johansen J.R."/>
            <person name="Huntemann M."/>
            <person name="Clum A."/>
            <person name="Foster B."/>
            <person name="Foster B."/>
            <person name="Roux S."/>
            <person name="Palaniappan K."/>
            <person name="Varghese N."/>
            <person name="Mukherjee S."/>
            <person name="Reddy T.B.K."/>
            <person name="Daum C."/>
            <person name="Copeland A."/>
            <person name="Chen I.A."/>
            <person name="Ivanova N.N."/>
            <person name="Kyrpides N.C."/>
            <person name="Shapiro N."/>
            <person name="Eloe-Fadrosh E.A."/>
            <person name="Pietrasiak N."/>
        </authorList>
    </citation>
    <scope>NUCLEOTIDE SEQUENCE</scope>
    <source>
        <strain evidence="1">CPER-KK1</strain>
    </source>
</reference>
<gene>
    <name evidence="1" type="ORF">KME25_06895</name>
</gene>
<accession>A0A951U8R6</accession>
<dbReference type="Proteomes" id="UP000753908">
    <property type="component" value="Unassembled WGS sequence"/>
</dbReference>
<protein>
    <submittedName>
        <fullName evidence="1">Uncharacterized protein</fullName>
    </submittedName>
</protein>
<proteinExistence type="predicted"/>
<evidence type="ECO:0000313" key="1">
    <source>
        <dbReference type="EMBL" id="MBW4544154.1"/>
    </source>
</evidence>
<reference evidence="1" key="1">
    <citation type="submission" date="2021-05" db="EMBL/GenBank/DDBJ databases">
        <authorList>
            <person name="Pietrasiak N."/>
            <person name="Ward R."/>
            <person name="Stajich J.E."/>
            <person name="Kurbessoian T."/>
        </authorList>
    </citation>
    <scope>NUCLEOTIDE SEQUENCE</scope>
    <source>
        <strain evidence="1">CPER-KK1</strain>
    </source>
</reference>
<sequence>MLNEIIWELEKDQFNETALDVNSIKQILESHLTSNGIEDEISEFFREVAALKGKSVDDTLLEMIAGSQKYIEAVNTPVEIKDDIPTNVNKYADKLEKISVGIESCWDIFSQESHQFFINLAWDLCRASSKFYGWRGLLIRLRLLFLSIQQKEDLFKKYKDSFLFIPKAVDRAIELRGSKPTVRLQATAQSLLKRAKGMNTAQETLLPYLRHLGRDEEEQLEKNQAAIAWAKARLEEIQSKRKGQNL</sequence>